<evidence type="ECO:0000259" key="10">
    <source>
        <dbReference type="PROSITE" id="PS50823"/>
    </source>
</evidence>
<comment type="similarity">
    <text evidence="1 7 8 9">Belongs to the TRAFAC class TrmE-Era-EngA-EngB-Septin-like GTPase superfamily. Era GTPase family.</text>
</comment>
<comment type="function">
    <text evidence="7">An essential GTPase that binds both GDP and GTP, with rapid nucleotide exchange. Plays a role in 16S rRNA processing and 30S ribosomal subunit biogenesis and possibly also in cell cycle regulation and energy metabolism.</text>
</comment>
<dbReference type="GO" id="GO:0005886">
    <property type="term" value="C:plasma membrane"/>
    <property type="evidence" value="ECO:0007669"/>
    <property type="project" value="UniProtKB-SubCell"/>
</dbReference>
<feature type="domain" description="KH type-2" evidence="10">
    <location>
        <begin position="217"/>
        <end position="297"/>
    </location>
</feature>
<feature type="region of interest" description="G4" evidence="8">
    <location>
        <begin position="136"/>
        <end position="139"/>
    </location>
</feature>
<keyword evidence="5 7" id="KW-0694">RNA-binding</keyword>
<evidence type="ECO:0000256" key="5">
    <source>
        <dbReference type="ARBA" id="ARBA00022884"/>
    </source>
</evidence>
<proteinExistence type="inferred from homology"/>
<keyword evidence="7" id="KW-0472">Membrane</keyword>
<dbReference type="SUPFAM" id="SSF52540">
    <property type="entry name" value="P-loop containing nucleoside triphosphate hydrolases"/>
    <property type="match status" value="1"/>
</dbReference>
<evidence type="ECO:0000256" key="4">
    <source>
        <dbReference type="ARBA" id="ARBA00022741"/>
    </source>
</evidence>
<dbReference type="InterPro" id="IPR027417">
    <property type="entry name" value="P-loop_NTPase"/>
</dbReference>
<dbReference type="InterPro" id="IPR005225">
    <property type="entry name" value="Small_GTP-bd"/>
</dbReference>
<dbReference type="InterPro" id="IPR009019">
    <property type="entry name" value="KH_sf_prok-type"/>
</dbReference>
<dbReference type="NCBIfam" id="TIGR00436">
    <property type="entry name" value="era"/>
    <property type="match status" value="1"/>
</dbReference>
<evidence type="ECO:0000256" key="8">
    <source>
        <dbReference type="PROSITE-ProRule" id="PRU01050"/>
    </source>
</evidence>
<dbReference type="InterPro" id="IPR006073">
    <property type="entry name" value="GTP-bd"/>
</dbReference>
<protein>
    <recommendedName>
        <fullName evidence="2 7">GTPase Era</fullName>
    </recommendedName>
</protein>
<evidence type="ECO:0000256" key="6">
    <source>
        <dbReference type="ARBA" id="ARBA00023134"/>
    </source>
</evidence>
<keyword evidence="7" id="KW-0963">Cytoplasm</keyword>
<dbReference type="InterPro" id="IPR005662">
    <property type="entry name" value="GTPase_Era-like"/>
</dbReference>
<dbReference type="InterPro" id="IPR030388">
    <property type="entry name" value="G_ERA_dom"/>
</dbReference>
<name>A0A395M1S4_9BACT</name>
<dbReference type="HAMAP" id="MF_00367">
    <property type="entry name" value="GTPase_Era"/>
    <property type="match status" value="1"/>
</dbReference>
<evidence type="ECO:0000256" key="1">
    <source>
        <dbReference type="ARBA" id="ARBA00007921"/>
    </source>
</evidence>
<evidence type="ECO:0000256" key="2">
    <source>
        <dbReference type="ARBA" id="ARBA00020484"/>
    </source>
</evidence>
<comment type="caution">
    <text evidence="12">The sequence shown here is derived from an EMBL/GenBank/DDBJ whole genome shotgun (WGS) entry which is preliminary data.</text>
</comment>
<dbReference type="CDD" id="cd04163">
    <property type="entry name" value="Era"/>
    <property type="match status" value="1"/>
</dbReference>
<feature type="region of interest" description="G5" evidence="8">
    <location>
        <begin position="165"/>
        <end position="167"/>
    </location>
</feature>
<keyword evidence="3 7" id="KW-0690">Ribosome biogenesis</keyword>
<evidence type="ECO:0000256" key="7">
    <source>
        <dbReference type="HAMAP-Rule" id="MF_00367"/>
    </source>
</evidence>
<feature type="region of interest" description="G1" evidence="8">
    <location>
        <begin position="23"/>
        <end position="30"/>
    </location>
</feature>
<feature type="binding site" evidence="7">
    <location>
        <begin position="70"/>
        <end position="74"/>
    </location>
    <ligand>
        <name>GTP</name>
        <dbReference type="ChEBI" id="CHEBI:37565"/>
    </ligand>
</feature>
<dbReference type="GO" id="GO:0005829">
    <property type="term" value="C:cytosol"/>
    <property type="evidence" value="ECO:0007669"/>
    <property type="project" value="TreeGrafter"/>
</dbReference>
<dbReference type="AlphaFoldDB" id="A0A395M1S4"/>
<dbReference type="GO" id="GO:0003924">
    <property type="term" value="F:GTPase activity"/>
    <property type="evidence" value="ECO:0007669"/>
    <property type="project" value="UniProtKB-UniRule"/>
</dbReference>
<dbReference type="GO" id="GO:0043024">
    <property type="term" value="F:ribosomal small subunit binding"/>
    <property type="evidence" value="ECO:0007669"/>
    <property type="project" value="TreeGrafter"/>
</dbReference>
<dbReference type="Gene3D" id="3.30.300.20">
    <property type="match status" value="1"/>
</dbReference>
<dbReference type="PROSITE" id="PS51713">
    <property type="entry name" value="G_ERA"/>
    <property type="match status" value="1"/>
</dbReference>
<dbReference type="PRINTS" id="PR00326">
    <property type="entry name" value="GTP1OBG"/>
</dbReference>
<feature type="region of interest" description="G2" evidence="8">
    <location>
        <begin position="49"/>
        <end position="53"/>
    </location>
</feature>
<dbReference type="EMBL" id="PHFL01000028">
    <property type="protein sequence ID" value="RFM24710.1"/>
    <property type="molecule type" value="Genomic_DNA"/>
</dbReference>
<dbReference type="GO" id="GO:0005525">
    <property type="term" value="F:GTP binding"/>
    <property type="evidence" value="ECO:0007669"/>
    <property type="project" value="UniProtKB-UniRule"/>
</dbReference>
<dbReference type="InterPro" id="IPR015946">
    <property type="entry name" value="KH_dom-like_a/b"/>
</dbReference>
<dbReference type="InterPro" id="IPR004044">
    <property type="entry name" value="KH_dom_type_2"/>
</dbReference>
<dbReference type="Gene3D" id="3.40.50.300">
    <property type="entry name" value="P-loop containing nucleotide triphosphate hydrolases"/>
    <property type="match status" value="1"/>
</dbReference>
<keyword evidence="7" id="KW-0699">rRNA-binding</keyword>
<dbReference type="NCBIfam" id="NF000908">
    <property type="entry name" value="PRK00089.1"/>
    <property type="match status" value="1"/>
</dbReference>
<keyword evidence="4 7" id="KW-0547">Nucleotide-binding</keyword>
<dbReference type="PANTHER" id="PTHR42698:SF1">
    <property type="entry name" value="GTPASE ERA, MITOCHONDRIAL"/>
    <property type="match status" value="1"/>
</dbReference>
<dbReference type="FunFam" id="3.30.300.20:FF:000003">
    <property type="entry name" value="GTPase Era"/>
    <property type="match status" value="1"/>
</dbReference>
<organism evidence="12 13">
    <name type="scientific">Candidatus Thermochlorobacter aerophilus</name>
    <dbReference type="NCBI Taxonomy" id="1868324"/>
    <lineage>
        <taxon>Bacteria</taxon>
        <taxon>Pseudomonadati</taxon>
        <taxon>Chlorobiota</taxon>
        <taxon>Chlorobiia</taxon>
        <taxon>Chlorobiales</taxon>
        <taxon>Candidatus Thermochlorobacteriaceae</taxon>
        <taxon>Candidatus Thermochlorobacter</taxon>
    </lineage>
</organism>
<comment type="subunit">
    <text evidence="7">Monomer.</text>
</comment>
<keyword evidence="7" id="KW-1003">Cell membrane</keyword>
<feature type="region of interest" description="G3" evidence="8">
    <location>
        <begin position="70"/>
        <end position="73"/>
    </location>
</feature>
<dbReference type="GO" id="GO:0070181">
    <property type="term" value="F:small ribosomal subunit rRNA binding"/>
    <property type="evidence" value="ECO:0007669"/>
    <property type="project" value="UniProtKB-UniRule"/>
</dbReference>
<feature type="binding site" evidence="7">
    <location>
        <begin position="136"/>
        <end position="139"/>
    </location>
    <ligand>
        <name>GTP</name>
        <dbReference type="ChEBI" id="CHEBI:37565"/>
    </ligand>
</feature>
<evidence type="ECO:0000256" key="9">
    <source>
        <dbReference type="RuleBase" id="RU003761"/>
    </source>
</evidence>
<accession>A0A395M1S4</accession>
<reference evidence="12 13" key="1">
    <citation type="journal article" date="2011" name="ISME J.">
        <title>Community ecology of hot spring cyanobacterial mats: predominant populations and their functional potential.</title>
        <authorList>
            <person name="Klatt C.G."/>
            <person name="Wood J.M."/>
            <person name="Rusch D.B."/>
            <person name="Bateson M.M."/>
            <person name="Hamamura N."/>
            <person name="Heidelberg J.F."/>
            <person name="Grossman A.R."/>
            <person name="Bhaya D."/>
            <person name="Cohan F.M."/>
            <person name="Kuhl M."/>
            <person name="Bryant D.A."/>
            <person name="Ward D.M."/>
        </authorList>
    </citation>
    <scope>NUCLEOTIDE SEQUENCE [LARGE SCALE GENOMIC DNA]</scope>
    <source>
        <strain evidence="12">OS</strain>
    </source>
</reference>
<dbReference type="Pfam" id="PF07650">
    <property type="entry name" value="KH_2"/>
    <property type="match status" value="1"/>
</dbReference>
<evidence type="ECO:0000256" key="3">
    <source>
        <dbReference type="ARBA" id="ARBA00022517"/>
    </source>
</evidence>
<comment type="subcellular location">
    <subcellularLocation>
        <location evidence="7">Cytoplasm</location>
    </subcellularLocation>
    <subcellularLocation>
        <location evidence="7">Cell membrane</location>
        <topology evidence="7">Peripheral membrane protein</topology>
    </subcellularLocation>
</comment>
<dbReference type="Pfam" id="PF01926">
    <property type="entry name" value="MMR_HSR1"/>
    <property type="match status" value="1"/>
</dbReference>
<dbReference type="SUPFAM" id="SSF54814">
    <property type="entry name" value="Prokaryotic type KH domain (KH-domain type II)"/>
    <property type="match status" value="1"/>
</dbReference>
<dbReference type="PROSITE" id="PS50823">
    <property type="entry name" value="KH_TYPE_2"/>
    <property type="match status" value="1"/>
</dbReference>
<dbReference type="Proteomes" id="UP000266389">
    <property type="component" value="Unassembled WGS sequence"/>
</dbReference>
<feature type="domain" description="Era-type G" evidence="11">
    <location>
        <begin position="15"/>
        <end position="186"/>
    </location>
</feature>
<keyword evidence="6 7" id="KW-0342">GTP-binding</keyword>
<dbReference type="NCBIfam" id="TIGR00231">
    <property type="entry name" value="small_GTP"/>
    <property type="match status" value="1"/>
</dbReference>
<dbReference type="PANTHER" id="PTHR42698">
    <property type="entry name" value="GTPASE ERA"/>
    <property type="match status" value="1"/>
</dbReference>
<evidence type="ECO:0000313" key="13">
    <source>
        <dbReference type="Proteomes" id="UP000266389"/>
    </source>
</evidence>
<dbReference type="CDD" id="cd22534">
    <property type="entry name" value="KH-II_Era"/>
    <property type="match status" value="1"/>
</dbReference>
<feature type="binding site" evidence="7">
    <location>
        <begin position="23"/>
        <end position="30"/>
    </location>
    <ligand>
        <name>GTP</name>
        <dbReference type="ChEBI" id="CHEBI:37565"/>
    </ligand>
</feature>
<evidence type="ECO:0000259" key="11">
    <source>
        <dbReference type="PROSITE" id="PS51713"/>
    </source>
</evidence>
<dbReference type="GO" id="GO:0000028">
    <property type="term" value="P:ribosomal small subunit assembly"/>
    <property type="evidence" value="ECO:0007669"/>
    <property type="project" value="TreeGrafter"/>
</dbReference>
<gene>
    <name evidence="7" type="primary">era</name>
    <name evidence="12" type="ORF">D0433_04250</name>
</gene>
<evidence type="ECO:0000313" key="12">
    <source>
        <dbReference type="EMBL" id="RFM24710.1"/>
    </source>
</evidence>
<sequence length="313" mass="35698">MTQSSKDEQGTKNFRAGFAAIIGEPNVGKSTLLNAVLGEKLSIVTRKPQTTRRQILGIYSSEECQIVFVDTPGIMRPKYKLHNAMLEAANSASHDADVIVFMIDAFRYAKKQVLLKDDLAFQQVSKLPQPIILVVNKIDLIKQDELIVLLDRCAKEFDFKEIVPLSALTGLNVGELVRAIYPYLPDPVPLYPTDMLSTAPERFFVSELVREKIFELFSEEIPYSTEVEVEEFKEQFEKEGKKDLIRCAVVVERESQKAILIGKKGSAIKRLGEAARKEIEAFLQRPVYLELFVKVRPNWREKETQLRHFGYKT</sequence>